<reference evidence="2" key="1">
    <citation type="submission" date="2022-07" db="EMBL/GenBank/DDBJ databases">
        <title>Genome Sequence of Xylaria arbuscula.</title>
        <authorList>
            <person name="Buettner E."/>
        </authorList>
    </citation>
    <scope>NUCLEOTIDE SEQUENCE</scope>
    <source>
        <strain evidence="2">VT107</strain>
    </source>
</reference>
<protein>
    <submittedName>
        <fullName evidence="2">Uncharacterized protein</fullName>
    </submittedName>
</protein>
<proteinExistence type="predicted"/>
<dbReference type="VEuPathDB" id="FungiDB:F4678DRAFT_438927"/>
<sequence>MAVAKSESDEKSSIIRPLGHMERYQFHMLHLKFLGGTIVSCRYDIPPPLATADSHDRIVEYVEDALARVVIEHPALRLVAVKADTKRPAWVAVNQLDLAHHVQWVDCSSSSSGDEAGDGGGGDAVVSQETLRARIERCLDESYAHVKEGPQWRRDERQDLPRESPAHPQQRVRNNSNYINSTSTSTLEPHPCDPAYSKDPRAPRRKSR</sequence>
<feature type="compositionally biased region" description="Low complexity" evidence="1">
    <location>
        <begin position="174"/>
        <end position="186"/>
    </location>
</feature>
<evidence type="ECO:0000313" key="3">
    <source>
        <dbReference type="Proteomes" id="UP001148614"/>
    </source>
</evidence>
<feature type="compositionally biased region" description="Basic and acidic residues" evidence="1">
    <location>
        <begin position="149"/>
        <end position="165"/>
    </location>
</feature>
<comment type="caution">
    <text evidence="2">The sequence shown here is derived from an EMBL/GenBank/DDBJ whole genome shotgun (WGS) entry which is preliminary data.</text>
</comment>
<dbReference type="EMBL" id="JANPWZ010003503">
    <property type="protein sequence ID" value="KAJ3552357.1"/>
    <property type="molecule type" value="Genomic_DNA"/>
</dbReference>
<gene>
    <name evidence="2" type="ORF">NPX13_g11136</name>
</gene>
<feature type="region of interest" description="Disordered" evidence="1">
    <location>
        <begin position="149"/>
        <end position="208"/>
    </location>
</feature>
<name>A0A9W8TGT5_9PEZI</name>
<dbReference type="Proteomes" id="UP001148614">
    <property type="component" value="Unassembled WGS sequence"/>
</dbReference>
<evidence type="ECO:0000313" key="2">
    <source>
        <dbReference type="EMBL" id="KAJ3552357.1"/>
    </source>
</evidence>
<dbReference type="AlphaFoldDB" id="A0A9W8TGT5"/>
<keyword evidence="3" id="KW-1185">Reference proteome</keyword>
<organism evidence="2 3">
    <name type="scientific">Xylaria arbuscula</name>
    <dbReference type="NCBI Taxonomy" id="114810"/>
    <lineage>
        <taxon>Eukaryota</taxon>
        <taxon>Fungi</taxon>
        <taxon>Dikarya</taxon>
        <taxon>Ascomycota</taxon>
        <taxon>Pezizomycotina</taxon>
        <taxon>Sordariomycetes</taxon>
        <taxon>Xylariomycetidae</taxon>
        <taxon>Xylariales</taxon>
        <taxon>Xylariaceae</taxon>
        <taxon>Xylaria</taxon>
    </lineage>
</organism>
<evidence type="ECO:0000256" key="1">
    <source>
        <dbReference type="SAM" id="MobiDB-lite"/>
    </source>
</evidence>
<accession>A0A9W8TGT5</accession>